<keyword evidence="2" id="KW-0813">Transport</keyword>
<dbReference type="InterPro" id="IPR020846">
    <property type="entry name" value="MFS_dom"/>
</dbReference>
<feature type="transmembrane region" description="Helical" evidence="7">
    <location>
        <begin position="406"/>
        <end position="427"/>
    </location>
</feature>
<evidence type="ECO:0000256" key="3">
    <source>
        <dbReference type="ARBA" id="ARBA00022692"/>
    </source>
</evidence>
<dbReference type="Gene3D" id="1.20.1720.10">
    <property type="entry name" value="Multidrug resistance protein D"/>
    <property type="match status" value="1"/>
</dbReference>
<feature type="domain" description="Major facilitator superfamily (MFS) profile" evidence="8">
    <location>
        <begin position="48"/>
        <end position="493"/>
    </location>
</feature>
<feature type="transmembrane region" description="Helical" evidence="7">
    <location>
        <begin position="172"/>
        <end position="190"/>
    </location>
</feature>
<dbReference type="EMBL" id="CBTN010000008">
    <property type="protein sequence ID" value="CDH51034.1"/>
    <property type="molecule type" value="Genomic_DNA"/>
</dbReference>
<keyword evidence="6" id="KW-0325">Glycoprotein</keyword>
<organism evidence="9 10">
    <name type="scientific">Lichtheimia corymbifera JMRC:FSU:9682</name>
    <dbReference type="NCBI Taxonomy" id="1263082"/>
    <lineage>
        <taxon>Eukaryota</taxon>
        <taxon>Fungi</taxon>
        <taxon>Fungi incertae sedis</taxon>
        <taxon>Mucoromycota</taxon>
        <taxon>Mucoromycotina</taxon>
        <taxon>Mucoromycetes</taxon>
        <taxon>Mucorales</taxon>
        <taxon>Lichtheimiaceae</taxon>
        <taxon>Lichtheimia</taxon>
    </lineage>
</organism>
<evidence type="ECO:0000256" key="6">
    <source>
        <dbReference type="ARBA" id="ARBA00023180"/>
    </source>
</evidence>
<evidence type="ECO:0000256" key="5">
    <source>
        <dbReference type="ARBA" id="ARBA00023136"/>
    </source>
</evidence>
<dbReference type="STRING" id="1263082.A0A068RM50"/>
<dbReference type="OrthoDB" id="440553at2759"/>
<evidence type="ECO:0000256" key="4">
    <source>
        <dbReference type="ARBA" id="ARBA00022989"/>
    </source>
</evidence>
<dbReference type="InterPro" id="IPR011701">
    <property type="entry name" value="MFS"/>
</dbReference>
<comment type="caution">
    <text evidence="9">The sequence shown here is derived from an EMBL/GenBank/DDBJ whole genome shotgun (WGS) entry which is preliminary data.</text>
</comment>
<dbReference type="PANTHER" id="PTHR23502:SF51">
    <property type="entry name" value="QUINIDINE RESISTANCE PROTEIN 1-RELATED"/>
    <property type="match status" value="1"/>
</dbReference>
<feature type="transmembrane region" description="Helical" evidence="7">
    <location>
        <begin position="289"/>
        <end position="313"/>
    </location>
</feature>
<dbReference type="CDD" id="cd17323">
    <property type="entry name" value="MFS_Tpo1_MDR_like"/>
    <property type="match status" value="1"/>
</dbReference>
<dbReference type="PROSITE" id="PS50850">
    <property type="entry name" value="MFS"/>
    <property type="match status" value="1"/>
</dbReference>
<dbReference type="Gene3D" id="1.20.1250.20">
    <property type="entry name" value="MFS general substrate transporter like domains"/>
    <property type="match status" value="1"/>
</dbReference>
<dbReference type="PANTHER" id="PTHR23502">
    <property type="entry name" value="MAJOR FACILITATOR SUPERFAMILY"/>
    <property type="match status" value="1"/>
</dbReference>
<feature type="transmembrane region" description="Helical" evidence="7">
    <location>
        <begin position="114"/>
        <end position="133"/>
    </location>
</feature>
<reference evidence="9" key="1">
    <citation type="submission" date="2013-08" db="EMBL/GenBank/DDBJ databases">
        <title>Gene expansion shapes genome architecture in the human pathogen Lichtheimia corymbifera: an evolutionary genomics analysis in the ancient terrestrial Mucorales (Mucoromycotina).</title>
        <authorList>
            <person name="Schwartze V.U."/>
            <person name="Winter S."/>
            <person name="Shelest E."/>
            <person name="Marcet-Houben M."/>
            <person name="Horn F."/>
            <person name="Wehner S."/>
            <person name="Hoffmann K."/>
            <person name="Riege K."/>
            <person name="Sammeth M."/>
            <person name="Nowrousian M."/>
            <person name="Valiante V."/>
            <person name="Linde J."/>
            <person name="Jacobsen I.D."/>
            <person name="Marz M."/>
            <person name="Brakhage A.A."/>
            <person name="Gabaldon T."/>
            <person name="Bocker S."/>
            <person name="Voigt K."/>
        </authorList>
    </citation>
    <scope>NUCLEOTIDE SEQUENCE [LARGE SCALE GENOMIC DNA]</scope>
    <source>
        <strain evidence="9">FSU 9682</strain>
    </source>
</reference>
<dbReference type="GO" id="GO:0005886">
    <property type="term" value="C:plasma membrane"/>
    <property type="evidence" value="ECO:0007669"/>
    <property type="project" value="TreeGrafter"/>
</dbReference>
<feature type="transmembrane region" description="Helical" evidence="7">
    <location>
        <begin position="448"/>
        <end position="465"/>
    </location>
</feature>
<proteinExistence type="predicted"/>
<evidence type="ECO:0000256" key="2">
    <source>
        <dbReference type="ARBA" id="ARBA00022448"/>
    </source>
</evidence>
<feature type="transmembrane region" description="Helical" evidence="7">
    <location>
        <begin position="46"/>
        <end position="67"/>
    </location>
</feature>
<dbReference type="FunFam" id="1.20.1720.10:FF:000009">
    <property type="entry name" value="MFS multidrug transporter"/>
    <property type="match status" value="1"/>
</dbReference>
<keyword evidence="10" id="KW-1185">Reference proteome</keyword>
<dbReference type="SUPFAM" id="SSF103473">
    <property type="entry name" value="MFS general substrate transporter"/>
    <property type="match status" value="1"/>
</dbReference>
<keyword evidence="5 7" id="KW-0472">Membrane</keyword>
<comment type="subcellular location">
    <subcellularLocation>
        <location evidence="1">Membrane</location>
        <topology evidence="1">Multi-pass membrane protein</topology>
    </subcellularLocation>
</comment>
<dbReference type="VEuPathDB" id="FungiDB:LCOR_02700.1"/>
<feature type="transmembrane region" description="Helical" evidence="7">
    <location>
        <begin position="79"/>
        <end position="102"/>
    </location>
</feature>
<evidence type="ECO:0000256" key="7">
    <source>
        <dbReference type="SAM" id="Phobius"/>
    </source>
</evidence>
<protein>
    <submittedName>
        <fullName evidence="9">Mfs general substrate transporter</fullName>
    </submittedName>
</protein>
<evidence type="ECO:0000313" key="10">
    <source>
        <dbReference type="Proteomes" id="UP000027586"/>
    </source>
</evidence>
<sequence>MEANERASVVEANSGENTMQQLSIADKNDQQQLQQPFSIYSWKQKVAISILVSLTGLISPMSGSIYLPGLNAIQEELNTTATLINLTVTCYMVFQGVSPTLWGSLSDSWGRRPIYLSTLIVYLGTCVGCALAPDYASLLVLRMLQAFGSSSVIALGSGVMSDIALPSERGTLSAYVSSMQLLGPVIAPIIGGAVTEQLDWRWTFWIMTFYSGILFIAILLFLPETLRILVGNGSGYANPTPFQWFQHHRRSKHSSNASIEARPNMDHRSRPNLLAPLLYFLQPELAMILFYYGVIAGVMYAIMVSIPNLYASIYGLNELQVGLCYIPLGVGCVLGAFSNGHLMDKRFKATAKKYGLEPPNNKQARFALPGDFPLFQCRLKTLWIYGVVESIVTLTYGWVLQQHVHIAVPLILQFLFGICVTATSNAMQTLMIDLNPGKGASITASNNLSRCLLGAAASAVIEPGIQGIGVGWMYTTLGLILVVKSGVLLPTLLIFGSKWRKARIESSDYH</sequence>
<name>A0A068RM50_9FUNG</name>
<feature type="transmembrane region" description="Helical" evidence="7">
    <location>
        <begin position="319"/>
        <end position="338"/>
    </location>
</feature>
<dbReference type="GO" id="GO:0015137">
    <property type="term" value="F:citrate transmembrane transporter activity"/>
    <property type="evidence" value="ECO:0007669"/>
    <property type="project" value="UniProtKB-ARBA"/>
</dbReference>
<accession>A0A068RM50</accession>
<evidence type="ECO:0000259" key="8">
    <source>
        <dbReference type="PROSITE" id="PS50850"/>
    </source>
</evidence>
<dbReference type="FunFam" id="1.20.1250.20:FF:000172">
    <property type="entry name" value="MFS multidrug resistance transporter"/>
    <property type="match status" value="1"/>
</dbReference>
<dbReference type="AlphaFoldDB" id="A0A068RM50"/>
<dbReference type="Pfam" id="PF07690">
    <property type="entry name" value="MFS_1"/>
    <property type="match status" value="1"/>
</dbReference>
<feature type="transmembrane region" description="Helical" evidence="7">
    <location>
        <begin position="202"/>
        <end position="222"/>
    </location>
</feature>
<keyword evidence="3 7" id="KW-0812">Transmembrane</keyword>
<evidence type="ECO:0000256" key="1">
    <source>
        <dbReference type="ARBA" id="ARBA00004141"/>
    </source>
</evidence>
<feature type="transmembrane region" description="Helical" evidence="7">
    <location>
        <begin position="471"/>
        <end position="495"/>
    </location>
</feature>
<dbReference type="Proteomes" id="UP000027586">
    <property type="component" value="Unassembled WGS sequence"/>
</dbReference>
<gene>
    <name evidence="9" type="ORF">LCOR_02700.1</name>
</gene>
<dbReference type="InterPro" id="IPR036259">
    <property type="entry name" value="MFS_trans_sf"/>
</dbReference>
<keyword evidence="4 7" id="KW-1133">Transmembrane helix</keyword>
<feature type="transmembrane region" description="Helical" evidence="7">
    <location>
        <begin position="382"/>
        <end position="400"/>
    </location>
</feature>
<feature type="transmembrane region" description="Helical" evidence="7">
    <location>
        <begin position="139"/>
        <end position="160"/>
    </location>
</feature>
<evidence type="ECO:0000313" key="9">
    <source>
        <dbReference type="EMBL" id="CDH51034.1"/>
    </source>
</evidence>
<dbReference type="GO" id="GO:0140115">
    <property type="term" value="P:export across plasma membrane"/>
    <property type="evidence" value="ECO:0007669"/>
    <property type="project" value="UniProtKB-ARBA"/>
</dbReference>